<comment type="caution">
    <text evidence="1">The sequence shown here is derived from an EMBL/GenBank/DDBJ whole genome shotgun (WGS) entry which is preliminary data.</text>
</comment>
<dbReference type="AlphaFoldDB" id="A0A4R7CS59"/>
<proteinExistence type="predicted"/>
<keyword evidence="2" id="KW-1185">Reference proteome</keyword>
<gene>
    <name evidence="1" type="ORF">B0I21_1148</name>
</gene>
<sequence>MNKLVKITAIACTATIGFIACNKGDDHMAVPALSDESAVQVEAKIDVPAGQKVFFDFNTNAQADSAKSMVNLSGMYGSTLKNSQETVYKMGYFDMQNTSVSALTVQQVLGANITLTNTFSIDATSAGAPAGSTPFWIVYDFANNHAVYPTANRYIVWYKGENLSAASDELFIAQAKRVTAARGNASYEIDVKKITKK</sequence>
<evidence type="ECO:0000313" key="1">
    <source>
        <dbReference type="EMBL" id="TDS07462.1"/>
    </source>
</evidence>
<dbReference type="RefSeq" id="WP_133642081.1">
    <property type="nucleotide sequence ID" value="NZ_SNZV01000014.1"/>
</dbReference>
<dbReference type="OrthoDB" id="704304at2"/>
<evidence type="ECO:0000313" key="2">
    <source>
        <dbReference type="Proteomes" id="UP000294752"/>
    </source>
</evidence>
<dbReference type="PROSITE" id="PS51257">
    <property type="entry name" value="PROKAR_LIPOPROTEIN"/>
    <property type="match status" value="1"/>
</dbReference>
<accession>A0A4R7CS59</accession>
<dbReference type="EMBL" id="SNZV01000014">
    <property type="protein sequence ID" value="TDS07462.1"/>
    <property type="molecule type" value="Genomic_DNA"/>
</dbReference>
<protein>
    <recommendedName>
        <fullName evidence="3">Heme-binding HmuY-like protein</fullName>
    </recommendedName>
</protein>
<reference evidence="1 2" key="1">
    <citation type="submission" date="2019-03" db="EMBL/GenBank/DDBJ databases">
        <title>Genomic Encyclopedia of Type Strains, Phase III (KMG-III): the genomes of soil and plant-associated and newly described type strains.</title>
        <authorList>
            <person name="Whitman W."/>
        </authorList>
    </citation>
    <scope>NUCLEOTIDE SEQUENCE [LARGE SCALE GENOMIC DNA]</scope>
    <source>
        <strain evidence="1 2">CGMCC 1.12801</strain>
    </source>
</reference>
<organism evidence="1 2">
    <name type="scientific">Sphingobacterium paludis</name>
    <dbReference type="NCBI Taxonomy" id="1476465"/>
    <lineage>
        <taxon>Bacteria</taxon>
        <taxon>Pseudomonadati</taxon>
        <taxon>Bacteroidota</taxon>
        <taxon>Sphingobacteriia</taxon>
        <taxon>Sphingobacteriales</taxon>
        <taxon>Sphingobacteriaceae</taxon>
        <taxon>Sphingobacterium</taxon>
    </lineage>
</organism>
<dbReference type="Proteomes" id="UP000294752">
    <property type="component" value="Unassembled WGS sequence"/>
</dbReference>
<name>A0A4R7CS59_9SPHI</name>
<evidence type="ECO:0008006" key="3">
    <source>
        <dbReference type="Google" id="ProtNLM"/>
    </source>
</evidence>